<proteinExistence type="predicted"/>
<reference evidence="1 2" key="1">
    <citation type="journal article" date="2019" name="Mol. Ecol. Resour.">
        <title>Chromosome-level genome assembly of Triplophysa tibetana, a fish adapted to the harsh high-altitude environment of the Tibetan Plateau.</title>
        <authorList>
            <person name="Yang X."/>
            <person name="Liu H."/>
            <person name="Ma Z."/>
            <person name="Zou Y."/>
            <person name="Zou M."/>
            <person name="Mao Y."/>
            <person name="Li X."/>
            <person name="Wang H."/>
            <person name="Chen T."/>
            <person name="Wang W."/>
            <person name="Yang R."/>
        </authorList>
    </citation>
    <scope>NUCLEOTIDE SEQUENCE [LARGE SCALE GENOMIC DNA]</scope>
    <source>
        <strain evidence="1">TTIB1903HZAU</strain>
        <tissue evidence="1">Muscle</tissue>
    </source>
</reference>
<sequence length="84" mass="9403">MGCTVSFICCEEDFLQMPFDQHVEKKKENGLLSKASKEAAFPPLRRRSVIPHTAARAFVRSQSDCAGHNGFLSEKHNQSDCLGY</sequence>
<gene>
    <name evidence="1" type="ORF">E1301_Tti019575</name>
</gene>
<evidence type="ECO:0000313" key="1">
    <source>
        <dbReference type="EMBL" id="KAA0715468.1"/>
    </source>
</evidence>
<organism evidence="1 2">
    <name type="scientific">Triplophysa tibetana</name>
    <dbReference type="NCBI Taxonomy" id="1572043"/>
    <lineage>
        <taxon>Eukaryota</taxon>
        <taxon>Metazoa</taxon>
        <taxon>Chordata</taxon>
        <taxon>Craniata</taxon>
        <taxon>Vertebrata</taxon>
        <taxon>Euteleostomi</taxon>
        <taxon>Actinopterygii</taxon>
        <taxon>Neopterygii</taxon>
        <taxon>Teleostei</taxon>
        <taxon>Ostariophysi</taxon>
        <taxon>Cypriniformes</taxon>
        <taxon>Nemacheilidae</taxon>
        <taxon>Triplophysa</taxon>
    </lineage>
</organism>
<accession>A0A5A9P0N0</accession>
<dbReference type="AlphaFoldDB" id="A0A5A9P0N0"/>
<comment type="caution">
    <text evidence="1">The sequence shown here is derived from an EMBL/GenBank/DDBJ whole genome shotgun (WGS) entry which is preliminary data.</text>
</comment>
<evidence type="ECO:0000313" key="2">
    <source>
        <dbReference type="Proteomes" id="UP000324632"/>
    </source>
</evidence>
<protein>
    <submittedName>
        <fullName evidence="1">Uncharacterized protein</fullName>
    </submittedName>
</protein>
<name>A0A5A9P0N0_9TELE</name>
<keyword evidence="2" id="KW-1185">Reference proteome</keyword>
<dbReference type="EMBL" id="SOYY01000010">
    <property type="protein sequence ID" value="KAA0715468.1"/>
    <property type="molecule type" value="Genomic_DNA"/>
</dbReference>
<dbReference type="Proteomes" id="UP000324632">
    <property type="component" value="Chromosome 10"/>
</dbReference>